<sequence>MYHQEVRWLSRGNLAHFPNLKEVDRTQSTAAEKGTEYAQIITDRQEEFRRRFKDFHSSEDAITLFAQPFSVRADTVPEELQMQLIKFQCDSWLKQKFDKVPLNEFYKFVIGEISGDQNTCSEDALALRKHIHLWADI</sequence>
<keyword evidence="2" id="KW-1185">Reference proteome</keyword>
<evidence type="ECO:0000313" key="2">
    <source>
        <dbReference type="Proteomes" id="UP001221898"/>
    </source>
</evidence>
<protein>
    <submittedName>
        <fullName evidence="1">Uncharacterized protein</fullName>
    </submittedName>
</protein>
<dbReference type="PANTHER" id="PTHR47831:SF1">
    <property type="entry name" value="GENERAL TRANSCRIPTION FACTOR II-I REPEAT DOMAIN-CONTAINING PROTEIN 2A-RELATED"/>
    <property type="match status" value="1"/>
</dbReference>
<dbReference type="Proteomes" id="UP001221898">
    <property type="component" value="Unassembled WGS sequence"/>
</dbReference>
<dbReference type="GO" id="GO:0005634">
    <property type="term" value="C:nucleus"/>
    <property type="evidence" value="ECO:0007669"/>
    <property type="project" value="TreeGrafter"/>
</dbReference>
<gene>
    <name evidence="1" type="ORF">AAFF_G00157850</name>
</gene>
<accession>A0AAD7RN78</accession>
<dbReference type="PANTHER" id="PTHR47831">
    <property type="entry name" value="GENERAL TRANSCRIPTION FACTOR II-I REPEAT DOMAIN-CONTAINING PROTEIN 2"/>
    <property type="match status" value="1"/>
</dbReference>
<evidence type="ECO:0000313" key="1">
    <source>
        <dbReference type="EMBL" id="KAJ8387289.1"/>
    </source>
</evidence>
<organism evidence="1 2">
    <name type="scientific">Aldrovandia affinis</name>
    <dbReference type="NCBI Taxonomy" id="143900"/>
    <lineage>
        <taxon>Eukaryota</taxon>
        <taxon>Metazoa</taxon>
        <taxon>Chordata</taxon>
        <taxon>Craniata</taxon>
        <taxon>Vertebrata</taxon>
        <taxon>Euteleostomi</taxon>
        <taxon>Actinopterygii</taxon>
        <taxon>Neopterygii</taxon>
        <taxon>Teleostei</taxon>
        <taxon>Notacanthiformes</taxon>
        <taxon>Halosauridae</taxon>
        <taxon>Aldrovandia</taxon>
    </lineage>
</organism>
<name>A0AAD7RN78_9TELE</name>
<reference evidence="1" key="1">
    <citation type="journal article" date="2023" name="Science">
        <title>Genome structures resolve the early diversification of teleost fishes.</title>
        <authorList>
            <person name="Parey E."/>
            <person name="Louis A."/>
            <person name="Montfort J."/>
            <person name="Bouchez O."/>
            <person name="Roques C."/>
            <person name="Iampietro C."/>
            <person name="Lluch J."/>
            <person name="Castinel A."/>
            <person name="Donnadieu C."/>
            <person name="Desvignes T."/>
            <person name="Floi Bucao C."/>
            <person name="Jouanno E."/>
            <person name="Wen M."/>
            <person name="Mejri S."/>
            <person name="Dirks R."/>
            <person name="Jansen H."/>
            <person name="Henkel C."/>
            <person name="Chen W.J."/>
            <person name="Zahm M."/>
            <person name="Cabau C."/>
            <person name="Klopp C."/>
            <person name="Thompson A.W."/>
            <person name="Robinson-Rechavi M."/>
            <person name="Braasch I."/>
            <person name="Lecointre G."/>
            <person name="Bobe J."/>
            <person name="Postlethwait J.H."/>
            <person name="Berthelot C."/>
            <person name="Roest Crollius H."/>
            <person name="Guiguen Y."/>
        </authorList>
    </citation>
    <scope>NUCLEOTIDE SEQUENCE</scope>
    <source>
        <strain evidence="1">NC1722</strain>
    </source>
</reference>
<dbReference type="InterPro" id="IPR042224">
    <property type="entry name" value="GTF2IRD2"/>
</dbReference>
<comment type="caution">
    <text evidence="1">The sequence shown here is derived from an EMBL/GenBank/DDBJ whole genome shotgun (WGS) entry which is preliminary data.</text>
</comment>
<dbReference type="EMBL" id="JAINUG010000213">
    <property type="protein sequence ID" value="KAJ8387289.1"/>
    <property type="molecule type" value="Genomic_DNA"/>
</dbReference>
<proteinExistence type="predicted"/>
<dbReference type="AlphaFoldDB" id="A0AAD7RN78"/>